<evidence type="ECO:0000256" key="2">
    <source>
        <dbReference type="ARBA" id="ARBA00023002"/>
    </source>
</evidence>
<keyword evidence="2" id="KW-0560">Oxidoreductase</keyword>
<protein>
    <submittedName>
        <fullName evidence="3">SDR family oxidoreductase</fullName>
    </submittedName>
</protein>
<name>A0ABT3NUH5_9PROT</name>
<proteinExistence type="inferred from homology"/>
<dbReference type="Proteomes" id="UP001526430">
    <property type="component" value="Unassembled WGS sequence"/>
</dbReference>
<dbReference type="EMBL" id="JAPFQI010000005">
    <property type="protein sequence ID" value="MCW8085807.1"/>
    <property type="molecule type" value="Genomic_DNA"/>
</dbReference>
<evidence type="ECO:0000256" key="1">
    <source>
        <dbReference type="ARBA" id="ARBA00006484"/>
    </source>
</evidence>
<dbReference type="RefSeq" id="WP_301589886.1">
    <property type="nucleotide sequence ID" value="NZ_JAPFQI010000005.1"/>
</dbReference>
<dbReference type="PANTHER" id="PTHR43639:SF1">
    <property type="entry name" value="SHORT-CHAIN DEHYDROGENASE_REDUCTASE FAMILY PROTEIN"/>
    <property type="match status" value="1"/>
</dbReference>
<accession>A0ABT3NUH5</accession>
<dbReference type="PRINTS" id="PR00080">
    <property type="entry name" value="SDRFAMILY"/>
</dbReference>
<evidence type="ECO:0000313" key="4">
    <source>
        <dbReference type="Proteomes" id="UP001526430"/>
    </source>
</evidence>
<evidence type="ECO:0000313" key="3">
    <source>
        <dbReference type="EMBL" id="MCW8085807.1"/>
    </source>
</evidence>
<comment type="caution">
    <text evidence="3">The sequence shown here is derived from an EMBL/GenBank/DDBJ whole genome shotgun (WGS) entry which is preliminary data.</text>
</comment>
<dbReference type="InterPro" id="IPR036291">
    <property type="entry name" value="NAD(P)-bd_dom_sf"/>
</dbReference>
<sequence>MLVTGGARRIGAVLCRTLATAGFGVVIHHRTGGAEADALAREIAAAGGRAWTIEADLSEAARAEALPARAAALCGGLDALVNNASLFLYDTPSEFSAETFHRQAAVNLVAPALLLKGFAAELAEGQDGAVVNLLDNRLFAPNPDYFTYALGKYGLLGMTEMAALHFAPRIRVNGVAPALTLISGKQSEENFQRAHRNNPLGQGVEPEDVAEAVLFLLRAPRVTGEVVVVDGGQRLRRRGRDVAFGTTEERR</sequence>
<keyword evidence="4" id="KW-1185">Reference proteome</keyword>
<dbReference type="PANTHER" id="PTHR43639">
    <property type="entry name" value="OXIDOREDUCTASE, SHORT-CHAIN DEHYDROGENASE/REDUCTASE FAMILY (AFU_ORTHOLOGUE AFUA_5G02870)"/>
    <property type="match status" value="1"/>
</dbReference>
<dbReference type="Gene3D" id="3.40.50.720">
    <property type="entry name" value="NAD(P)-binding Rossmann-like Domain"/>
    <property type="match status" value="1"/>
</dbReference>
<reference evidence="3 4" key="1">
    <citation type="submission" date="2022-10" db="EMBL/GenBank/DDBJ databases">
        <title>Roseococcus glaciei nov., sp. nov., isolated from glacier.</title>
        <authorList>
            <person name="Liu Q."/>
            <person name="Xin Y.-H."/>
        </authorList>
    </citation>
    <scope>NUCLEOTIDE SEQUENCE [LARGE SCALE GENOMIC DNA]</scope>
    <source>
        <strain evidence="3 4">MDT2-1-1</strain>
    </source>
</reference>
<dbReference type="SUPFAM" id="SSF51735">
    <property type="entry name" value="NAD(P)-binding Rossmann-fold domains"/>
    <property type="match status" value="1"/>
</dbReference>
<comment type="similarity">
    <text evidence="1">Belongs to the short-chain dehydrogenases/reductases (SDR) family.</text>
</comment>
<dbReference type="PRINTS" id="PR00081">
    <property type="entry name" value="GDHRDH"/>
</dbReference>
<gene>
    <name evidence="3" type="ORF">OF850_09240</name>
</gene>
<dbReference type="InterPro" id="IPR002347">
    <property type="entry name" value="SDR_fam"/>
</dbReference>
<organism evidence="3 4">
    <name type="scientific">Sabulicella glaciei</name>
    <dbReference type="NCBI Taxonomy" id="2984948"/>
    <lineage>
        <taxon>Bacteria</taxon>
        <taxon>Pseudomonadati</taxon>
        <taxon>Pseudomonadota</taxon>
        <taxon>Alphaproteobacteria</taxon>
        <taxon>Acetobacterales</taxon>
        <taxon>Acetobacteraceae</taxon>
        <taxon>Sabulicella</taxon>
    </lineage>
</organism>
<dbReference type="Pfam" id="PF13561">
    <property type="entry name" value="adh_short_C2"/>
    <property type="match status" value="1"/>
</dbReference>